<dbReference type="GO" id="GO:0003677">
    <property type="term" value="F:DNA binding"/>
    <property type="evidence" value="ECO:0007669"/>
    <property type="project" value="UniProtKB-KW"/>
</dbReference>
<dbReference type="Gene3D" id="1.10.260.40">
    <property type="entry name" value="lambda repressor-like DNA-binding domains"/>
    <property type="match status" value="1"/>
</dbReference>
<dbReference type="CDD" id="cd00093">
    <property type="entry name" value="HTH_XRE"/>
    <property type="match status" value="1"/>
</dbReference>
<dbReference type="Gene3D" id="3.30.450.180">
    <property type="match status" value="1"/>
</dbReference>
<proteinExistence type="predicted"/>
<dbReference type="EMBL" id="BOMS01000026">
    <property type="protein sequence ID" value="GIE65946.1"/>
    <property type="molecule type" value="Genomic_DNA"/>
</dbReference>
<name>A0ABQ4B5L3_9ACTN</name>
<comment type="caution">
    <text evidence="2">The sequence shown here is derived from an EMBL/GenBank/DDBJ whole genome shotgun (WGS) entry which is preliminary data.</text>
</comment>
<dbReference type="Proteomes" id="UP000624709">
    <property type="component" value="Unassembled WGS sequence"/>
</dbReference>
<dbReference type="Pfam" id="PF17765">
    <property type="entry name" value="MLTR_LBD"/>
    <property type="match status" value="1"/>
</dbReference>
<dbReference type="InterPro" id="IPR010982">
    <property type="entry name" value="Lambda_DNA-bd_dom_sf"/>
</dbReference>
<dbReference type="PANTHER" id="PTHR35010:SF2">
    <property type="entry name" value="BLL4672 PROTEIN"/>
    <property type="match status" value="1"/>
</dbReference>
<dbReference type="InterPro" id="IPR041413">
    <property type="entry name" value="MLTR_LBD"/>
</dbReference>
<dbReference type="PANTHER" id="PTHR35010">
    <property type="entry name" value="BLL4672 PROTEIN-RELATED"/>
    <property type="match status" value="1"/>
</dbReference>
<accession>A0ABQ4B5L3</accession>
<dbReference type="SUPFAM" id="SSF47413">
    <property type="entry name" value="lambda repressor-like DNA-binding domains"/>
    <property type="match status" value="1"/>
</dbReference>
<keyword evidence="3" id="KW-1185">Reference proteome</keyword>
<reference evidence="2 3" key="1">
    <citation type="submission" date="2021-01" db="EMBL/GenBank/DDBJ databases">
        <title>Whole genome shotgun sequence of Actinoplanes palleronii NBRC 14916.</title>
        <authorList>
            <person name="Komaki H."/>
            <person name="Tamura T."/>
        </authorList>
    </citation>
    <scope>NUCLEOTIDE SEQUENCE [LARGE SCALE GENOMIC DNA]</scope>
    <source>
        <strain evidence="2 3">NBRC 14916</strain>
    </source>
</reference>
<dbReference type="PROSITE" id="PS50943">
    <property type="entry name" value="HTH_CROC1"/>
    <property type="match status" value="1"/>
</dbReference>
<sequence>MLGRRRVPGLRREELAQLAGVSPDYYVRLEQGRSHHVSESVLDAVARVLRLDGTEREHLINLARSAGARSRPAGAPRQRIRPGVRVLLDMMQTVPAFVLGRRLDVLAWNPLGDAVNGFSTWPAGQRNVVWRTFLDPRARTFYRQWNTVAAETVAFLRLDSGRHPGDPQLTALVGELCVTSPEFARLWAAQQVKDKTSGAKLLHHSLVGDLDLAFETLTLPGEPDQMLVTYTAPPGSPAGERLQLLANWTVPGTLVAKSSAPSTGDGADASL</sequence>
<dbReference type="SMART" id="SM00530">
    <property type="entry name" value="HTH_XRE"/>
    <property type="match status" value="1"/>
</dbReference>
<dbReference type="InterPro" id="IPR001387">
    <property type="entry name" value="Cro/C1-type_HTH"/>
</dbReference>
<feature type="domain" description="HTH cro/C1-type" evidence="1">
    <location>
        <begin position="9"/>
        <end position="56"/>
    </location>
</feature>
<protein>
    <submittedName>
        <fullName evidence="2">DNA-binding protein</fullName>
    </submittedName>
</protein>
<evidence type="ECO:0000313" key="3">
    <source>
        <dbReference type="Proteomes" id="UP000624709"/>
    </source>
</evidence>
<keyword evidence="2" id="KW-0238">DNA-binding</keyword>
<organism evidence="2 3">
    <name type="scientific">Actinoplanes palleronii</name>
    <dbReference type="NCBI Taxonomy" id="113570"/>
    <lineage>
        <taxon>Bacteria</taxon>
        <taxon>Bacillati</taxon>
        <taxon>Actinomycetota</taxon>
        <taxon>Actinomycetes</taxon>
        <taxon>Micromonosporales</taxon>
        <taxon>Micromonosporaceae</taxon>
        <taxon>Actinoplanes</taxon>
    </lineage>
</organism>
<dbReference type="Pfam" id="PF13560">
    <property type="entry name" value="HTH_31"/>
    <property type="match status" value="1"/>
</dbReference>
<gene>
    <name evidence="2" type="ORF">Apa02nite_020540</name>
</gene>
<evidence type="ECO:0000313" key="2">
    <source>
        <dbReference type="EMBL" id="GIE65946.1"/>
    </source>
</evidence>
<evidence type="ECO:0000259" key="1">
    <source>
        <dbReference type="PROSITE" id="PS50943"/>
    </source>
</evidence>